<evidence type="ECO:0000313" key="1">
    <source>
        <dbReference type="EMBL" id="TGV02420.1"/>
    </source>
</evidence>
<name>A0A4S1DWC6_9FLAO</name>
<accession>A0A4S1DWC6</accession>
<keyword evidence="2" id="KW-1185">Reference proteome</keyword>
<protein>
    <submittedName>
        <fullName evidence="1">Uncharacterized protein</fullName>
    </submittedName>
</protein>
<gene>
    <name evidence="1" type="ORF">EM932_10735</name>
</gene>
<dbReference type="EMBL" id="SRSO01000013">
    <property type="protein sequence ID" value="TGV02420.1"/>
    <property type="molecule type" value="Genomic_DNA"/>
</dbReference>
<reference evidence="1 2" key="1">
    <citation type="submission" date="2019-04" db="EMBL/GenBank/DDBJ databases">
        <authorList>
            <person name="Liu A."/>
        </authorList>
    </citation>
    <scope>NUCLEOTIDE SEQUENCE [LARGE SCALE GENOMIC DNA]</scope>
    <source>
        <strain evidence="1 2">RZ03</strain>
    </source>
</reference>
<dbReference type="RefSeq" id="WP_135877188.1">
    <property type="nucleotide sequence ID" value="NZ_SRSO01000013.1"/>
</dbReference>
<organism evidence="1 2">
    <name type="scientific">Flavivirga rizhaonensis</name>
    <dbReference type="NCBI Taxonomy" id="2559571"/>
    <lineage>
        <taxon>Bacteria</taxon>
        <taxon>Pseudomonadati</taxon>
        <taxon>Bacteroidota</taxon>
        <taxon>Flavobacteriia</taxon>
        <taxon>Flavobacteriales</taxon>
        <taxon>Flavobacteriaceae</taxon>
        <taxon>Flavivirga</taxon>
    </lineage>
</organism>
<evidence type="ECO:0000313" key="2">
    <source>
        <dbReference type="Proteomes" id="UP000307602"/>
    </source>
</evidence>
<dbReference type="OrthoDB" id="1159300at2"/>
<comment type="caution">
    <text evidence="1">The sequence shown here is derived from an EMBL/GenBank/DDBJ whole genome shotgun (WGS) entry which is preliminary data.</text>
</comment>
<proteinExistence type="predicted"/>
<dbReference type="Proteomes" id="UP000307602">
    <property type="component" value="Unassembled WGS sequence"/>
</dbReference>
<sequence>MNLYRIQNSYSYSALLKNHNAIIEKINTILITSNLEKIKYFTSQGLFELSKNYLIVLTADNENKNLFEMTIRKLDNNLIDLKHFNDLFEQYRLRINTDTSSIKILDSFDPTFFPTPVSMPIEPFPKKKD</sequence>
<dbReference type="AlphaFoldDB" id="A0A4S1DWC6"/>